<organism evidence="2 3">
    <name type="scientific">Paraburkholderia dinghuensis</name>
    <dbReference type="NCBI Taxonomy" id="2305225"/>
    <lineage>
        <taxon>Bacteria</taxon>
        <taxon>Pseudomonadati</taxon>
        <taxon>Pseudomonadota</taxon>
        <taxon>Betaproteobacteria</taxon>
        <taxon>Burkholderiales</taxon>
        <taxon>Burkholderiaceae</taxon>
        <taxon>Paraburkholderia</taxon>
    </lineage>
</organism>
<keyword evidence="3" id="KW-1185">Reference proteome</keyword>
<dbReference type="AlphaFoldDB" id="A0A3N6NCC7"/>
<proteinExistence type="predicted"/>
<reference evidence="2 3" key="1">
    <citation type="submission" date="2018-11" db="EMBL/GenBank/DDBJ databases">
        <title>Paraburkholderia sp. DHOA04, isolated from soil.</title>
        <authorList>
            <person name="Gao Z.-H."/>
            <person name="Qiu L.-H."/>
            <person name="Fu J.-C."/>
        </authorList>
    </citation>
    <scope>NUCLEOTIDE SEQUENCE [LARGE SCALE GENOMIC DNA]</scope>
    <source>
        <strain evidence="2 3">DHOA04</strain>
    </source>
</reference>
<dbReference type="OrthoDB" id="784829at2"/>
<dbReference type="RefSeq" id="WP_124151289.1">
    <property type="nucleotide sequence ID" value="NZ_RQIS01000007.1"/>
</dbReference>
<dbReference type="Proteomes" id="UP000272778">
    <property type="component" value="Unassembled WGS sequence"/>
</dbReference>
<dbReference type="EMBL" id="RQIS01000007">
    <property type="protein sequence ID" value="RQH06612.1"/>
    <property type="molecule type" value="Genomic_DNA"/>
</dbReference>
<protein>
    <submittedName>
        <fullName evidence="2">DUF927 domain-containing protein</fullName>
    </submittedName>
</protein>
<sequence length="1028" mass="114363">MNRNDMGGFLRRVLPRRGWLCAARPIRRTQYSYWRNTPHADVDALAANLAAIDAAGGDAYMALAGFRDAERAHENPAKAARGVKRFYRTQDNVDTVRSLWLDIDVKPERDDAYATADEATRAITRFIHDANLPWPLVVASGHGYHLYWPFSEDLRVSTWRSVATLLKVITQGLGLKADHACTTDAARILRPVGTLNRKDPLRPRPVELVRVNDAYTSVELVERLVAAAKPFRTQLMSLVQARTSDLTPASGRINGNAAHTEGLLAALDASLPKSAEPVILGCRQVREAAFAREDVWRGMLSVVRLCVQGERWCHALSARDTTRYRREDTDAKLATLAHQQGAGGMPMTCATFNDRRPGVCDTCPHHGLIRSPIVLGLDRLLPADCGERPEHLVRGDGQLHAGLVMPHTVVPAMAPVMTLRDPRFELVLPDEMDERRPMGVWFLERVKDGNGNEQTQRVRMMHQPVHVTEAVQGHDDEGRETFRYWVRAWDSPRHFWYAFDLSGSLLSRPVDLVGELYTRGVTLAPGQEHHTVEYMRAYVRQIRRRNHPVPQYAHEGWVSADTFTTGTNMYTAVTPAGDTPARVEITPVRLTRTAAGVARWLTTAGLLENWKRAANLYAKPGQEAMAFALFTAFGAPLLHFTDCAGLLVHLCGESGTGKTSVMCIAAAIWGQPGALVAHAPLTPYGNTRNALMATLGVLRNIPLMFDEVAMTKPEEVFPLLLALASGKERDRMTSALDLSQGRFWQSVYLSAGNRSLRDMLTGTNDAEHAAVLNRLLEIHLPPINPADQSWIAEQPVVSLAADNYGHAGQVYVQWMVANASKLAGLIRERLQVLMRHAQANRDERMWFTALAAILTGAELARAAGLHDIDVARVERWVIDMLLPAQRQEVKESRSGRGAWLAEFLNENIGSTVIVMQSHEPRDPALAADYVVRDIAPGGTLKVRFEQKSRRAYISRKAFRNWCQRRHIDYQDTLADMRRNGQLLKARCRSALGRGLAKYGSAELRTDCLCVQITDDMLGAGDDDDSSTE</sequence>
<feature type="domain" description="DUF927" evidence="1">
    <location>
        <begin position="438"/>
        <end position="731"/>
    </location>
</feature>
<evidence type="ECO:0000313" key="3">
    <source>
        <dbReference type="Proteomes" id="UP000272778"/>
    </source>
</evidence>
<evidence type="ECO:0000313" key="2">
    <source>
        <dbReference type="EMBL" id="RQH06612.1"/>
    </source>
</evidence>
<dbReference type="Pfam" id="PF06048">
    <property type="entry name" value="DUF927"/>
    <property type="match status" value="1"/>
</dbReference>
<comment type="caution">
    <text evidence="2">The sequence shown here is derived from an EMBL/GenBank/DDBJ whole genome shotgun (WGS) entry which is preliminary data.</text>
</comment>
<dbReference type="SUPFAM" id="SSF52540">
    <property type="entry name" value="P-loop containing nucleoside triphosphate hydrolases"/>
    <property type="match status" value="1"/>
</dbReference>
<dbReference type="InterPro" id="IPR009270">
    <property type="entry name" value="DUF927"/>
</dbReference>
<name>A0A3N6NCC7_9BURK</name>
<evidence type="ECO:0000259" key="1">
    <source>
        <dbReference type="Pfam" id="PF06048"/>
    </source>
</evidence>
<dbReference type="InterPro" id="IPR027417">
    <property type="entry name" value="P-loop_NTPase"/>
</dbReference>
<gene>
    <name evidence="2" type="ORF">D1Y85_12125</name>
</gene>
<accession>A0A3N6NCC7</accession>